<evidence type="ECO:0000313" key="3">
    <source>
        <dbReference type="Proteomes" id="UP000241462"/>
    </source>
</evidence>
<evidence type="ECO:0000256" key="1">
    <source>
        <dbReference type="ARBA" id="ARBA00006484"/>
    </source>
</evidence>
<dbReference type="GO" id="GO:0016491">
    <property type="term" value="F:oxidoreductase activity"/>
    <property type="evidence" value="ECO:0007669"/>
    <property type="project" value="TreeGrafter"/>
</dbReference>
<dbReference type="SUPFAM" id="SSF51735">
    <property type="entry name" value="NAD(P)-binding Rossmann-fold domains"/>
    <property type="match status" value="1"/>
</dbReference>
<dbReference type="InterPro" id="IPR051468">
    <property type="entry name" value="Fungal_SecMetab_SDRs"/>
</dbReference>
<dbReference type="OrthoDB" id="1933717at2759"/>
<dbReference type="PANTHER" id="PTHR43544">
    <property type="entry name" value="SHORT-CHAIN DEHYDROGENASE/REDUCTASE"/>
    <property type="match status" value="1"/>
</dbReference>
<dbReference type="Pfam" id="PF00106">
    <property type="entry name" value="adh_short"/>
    <property type="match status" value="1"/>
</dbReference>
<accession>A0A2T3ALL9</accession>
<dbReference type="InParanoid" id="A0A2T3ALL9"/>
<dbReference type="GO" id="GO:0005737">
    <property type="term" value="C:cytoplasm"/>
    <property type="evidence" value="ECO:0007669"/>
    <property type="project" value="TreeGrafter"/>
</dbReference>
<dbReference type="InterPro" id="IPR036291">
    <property type="entry name" value="NAD(P)-bd_dom_sf"/>
</dbReference>
<dbReference type="Gene3D" id="3.40.50.720">
    <property type="entry name" value="NAD(P)-binding Rossmann-like Domain"/>
    <property type="match status" value="1"/>
</dbReference>
<proteinExistence type="inferred from homology"/>
<dbReference type="PANTHER" id="PTHR43544:SF32">
    <property type="entry name" value="CHAIN DEHYDROGENASE, PUTATIVE (AFU_ORTHOLOGUE AFUA_5G01530)-RELATED"/>
    <property type="match status" value="1"/>
</dbReference>
<dbReference type="PRINTS" id="PR00081">
    <property type="entry name" value="GDHRDH"/>
</dbReference>
<reference evidence="2 3" key="1">
    <citation type="journal article" date="2018" name="Mycol. Prog.">
        <title>Coniella lustricola, a new species from submerged detritus.</title>
        <authorList>
            <person name="Raudabaugh D.B."/>
            <person name="Iturriaga T."/>
            <person name="Carver A."/>
            <person name="Mondo S."/>
            <person name="Pangilinan J."/>
            <person name="Lipzen A."/>
            <person name="He G."/>
            <person name="Amirebrahimi M."/>
            <person name="Grigoriev I.V."/>
            <person name="Miller A.N."/>
        </authorList>
    </citation>
    <scope>NUCLEOTIDE SEQUENCE [LARGE SCALE GENOMIC DNA]</scope>
    <source>
        <strain evidence="2 3">B22-T-1</strain>
    </source>
</reference>
<dbReference type="EMBL" id="KZ678376">
    <property type="protein sequence ID" value="PSS03227.1"/>
    <property type="molecule type" value="Genomic_DNA"/>
</dbReference>
<gene>
    <name evidence="2" type="ORF">BD289DRAFT_421583</name>
</gene>
<name>A0A2T3ALL9_9PEZI</name>
<dbReference type="InterPro" id="IPR002347">
    <property type="entry name" value="SDR_fam"/>
</dbReference>
<dbReference type="GO" id="GO:0019748">
    <property type="term" value="P:secondary metabolic process"/>
    <property type="evidence" value="ECO:0007669"/>
    <property type="project" value="TreeGrafter"/>
</dbReference>
<dbReference type="Proteomes" id="UP000241462">
    <property type="component" value="Unassembled WGS sequence"/>
</dbReference>
<comment type="similarity">
    <text evidence="1">Belongs to the short-chain dehydrogenases/reductases (SDR) family.</text>
</comment>
<organism evidence="2 3">
    <name type="scientific">Coniella lustricola</name>
    <dbReference type="NCBI Taxonomy" id="2025994"/>
    <lineage>
        <taxon>Eukaryota</taxon>
        <taxon>Fungi</taxon>
        <taxon>Dikarya</taxon>
        <taxon>Ascomycota</taxon>
        <taxon>Pezizomycotina</taxon>
        <taxon>Sordariomycetes</taxon>
        <taxon>Sordariomycetidae</taxon>
        <taxon>Diaporthales</taxon>
        <taxon>Schizoparmaceae</taxon>
        <taxon>Coniella</taxon>
    </lineage>
</organism>
<sequence>MAAEKKIVLITGANSGIGLETVVSLSQASPDYHIFLASRNLEKGRKALSDIQSAHGASLQSPISVLQLDVTDAQSIAAAKTHIETSHSGRLDVLISNAGILPLPHDEPGEAKIELLRKTFETNVFAPWLLTDVLEPLLRNSAKAKTTGGKQQSPLLVYVSSAQGSITMKLDPTNEHAKMPGEHYRASKSALNMLAACHRYAFREWGCRVCAFDPGFCVTNLTGEKGRQMRIDHGARSAKDPADELVRIILGERDAHFEENGMMDVDGGIKPW</sequence>
<keyword evidence="3" id="KW-1185">Reference proteome</keyword>
<evidence type="ECO:0000313" key="2">
    <source>
        <dbReference type="EMBL" id="PSS03227.1"/>
    </source>
</evidence>
<dbReference type="AlphaFoldDB" id="A0A2T3ALL9"/>
<protein>
    <submittedName>
        <fullName evidence="2">Putative short chain dehydrogenase/reductase</fullName>
    </submittedName>
</protein>